<dbReference type="Pfam" id="PF00732">
    <property type="entry name" value="GMC_oxred_N"/>
    <property type="match status" value="1"/>
</dbReference>
<dbReference type="Pfam" id="PF05199">
    <property type="entry name" value="GMC_oxred_C"/>
    <property type="match status" value="1"/>
</dbReference>
<dbReference type="PANTHER" id="PTHR11552:SF147">
    <property type="entry name" value="CHOLINE DEHYDROGENASE, MITOCHONDRIAL"/>
    <property type="match status" value="1"/>
</dbReference>
<organism evidence="7">
    <name type="scientific">Panstrongylus megistus</name>
    <dbReference type="NCBI Taxonomy" id="65343"/>
    <lineage>
        <taxon>Eukaryota</taxon>
        <taxon>Metazoa</taxon>
        <taxon>Ecdysozoa</taxon>
        <taxon>Arthropoda</taxon>
        <taxon>Hexapoda</taxon>
        <taxon>Insecta</taxon>
        <taxon>Pterygota</taxon>
        <taxon>Neoptera</taxon>
        <taxon>Paraneoptera</taxon>
        <taxon>Hemiptera</taxon>
        <taxon>Heteroptera</taxon>
        <taxon>Panheteroptera</taxon>
        <taxon>Cimicomorpha</taxon>
        <taxon>Reduviidae</taxon>
        <taxon>Triatominae</taxon>
        <taxon>Panstrongylus</taxon>
    </lineage>
</organism>
<dbReference type="PIRSF" id="PIRSF000137">
    <property type="entry name" value="Alcohol_oxidase"/>
    <property type="match status" value="1"/>
</dbReference>
<feature type="binding site" evidence="5">
    <location>
        <position position="117"/>
    </location>
    <ligand>
        <name>FAD</name>
        <dbReference type="ChEBI" id="CHEBI:57692"/>
    </ligand>
</feature>
<dbReference type="SUPFAM" id="SSF54373">
    <property type="entry name" value="FAD-linked reductases, C-terminal domain"/>
    <property type="match status" value="1"/>
</dbReference>
<feature type="binding site" evidence="5">
    <location>
        <position position="254"/>
    </location>
    <ligand>
        <name>FAD</name>
        <dbReference type="ChEBI" id="CHEBI:57692"/>
    </ligand>
</feature>
<evidence type="ECO:0000259" key="6">
    <source>
        <dbReference type="PROSITE" id="PS00624"/>
    </source>
</evidence>
<evidence type="ECO:0000256" key="1">
    <source>
        <dbReference type="ARBA" id="ARBA00001974"/>
    </source>
</evidence>
<reference evidence="7" key="1">
    <citation type="journal article" date="2015" name="J. Med. Entomol.">
        <title>A Deep Insight Into the Sialotranscriptome of the Chagas Disease Vector, Panstrongylus megistus (Hemiptera: Heteroptera).</title>
        <authorList>
            <person name="Ribeiro J.M."/>
            <person name="Schwarz A."/>
            <person name="Francischetti I.M."/>
        </authorList>
    </citation>
    <scope>NUCLEOTIDE SEQUENCE</scope>
    <source>
        <tissue evidence="7">Salivary glands</tissue>
    </source>
</reference>
<dbReference type="GO" id="GO:0050660">
    <property type="term" value="F:flavin adenine dinucleotide binding"/>
    <property type="evidence" value="ECO:0007669"/>
    <property type="project" value="InterPro"/>
</dbReference>
<protein>
    <submittedName>
        <fullName evidence="7">Putative glucose dehydrogenase fad quinone</fullName>
    </submittedName>
</protein>
<keyword evidence="3" id="KW-0285">Flavoprotein</keyword>
<feature type="domain" description="Glucose-methanol-choline oxidoreductase N-terminal" evidence="6">
    <location>
        <begin position="291"/>
        <end position="305"/>
    </location>
</feature>
<dbReference type="PROSITE" id="PS00624">
    <property type="entry name" value="GMC_OXRED_2"/>
    <property type="match status" value="1"/>
</dbReference>
<evidence type="ECO:0000313" key="7">
    <source>
        <dbReference type="EMBL" id="JAC87944.1"/>
    </source>
</evidence>
<sequence>FINILAPLIAYFFPEEMDLSLRPADSANCLECRQMEYDFIIVGAGSAGCVLANRLSANPEWKVLLLEAGGDETFLTDIPAMHNTLFGSQVDWNYTTVRQKRACLDNDGMCQYPRGFVMGGSSSINGMIYSRGNPKDYDEWEEMGNSGWGFKDILKYYHRLENMTDAYLSNSPYHSNWGEQSVGSSKYKAGIYEDLFRAGMHYGLKEVDYNGHNQIGVSYAQLTIDGATRASTSKTYLNPIRNRTNLYIFKNTLVTKIILNMMTRTAVGVSCLTGSSAYSVYAKKEVILSAGAINSPQLLMLSGVGPRQHLQHLGIPVLADLPVGKNLMDHNNVRMNFYVNSKFDECYRMYNHITAWKYAKMRQGELTSNFMEMVVFLNKIQKPHLPPDIQFHFAVGNFLYKEVENACLSIYVSNLSPKSRGSLMLRSTDPRDPPLIDPNYYDNIADMKITAWGVLQAFKYLKAPSMAKYSLNLIANESCAFHQDPTSFLMCYLAYQTATIFHPSGTAKMGSVHDKSTVVDPQLRVHTINSLRVVDASIMPKITRGNTNAPTIMIAEKAADLIIDTHKYRYDPFKQYNFFYHFKIM</sequence>
<dbReference type="GO" id="GO:0016614">
    <property type="term" value="F:oxidoreductase activity, acting on CH-OH group of donors"/>
    <property type="evidence" value="ECO:0007669"/>
    <property type="project" value="InterPro"/>
</dbReference>
<dbReference type="SUPFAM" id="SSF51905">
    <property type="entry name" value="FAD/NAD(P)-binding domain"/>
    <property type="match status" value="1"/>
</dbReference>
<comment type="similarity">
    <text evidence="2">Belongs to the GMC oxidoreductase family.</text>
</comment>
<keyword evidence="4 5" id="KW-0274">FAD</keyword>
<dbReference type="InterPro" id="IPR000172">
    <property type="entry name" value="GMC_OxRdtase_N"/>
</dbReference>
<feature type="non-terminal residue" evidence="7">
    <location>
        <position position="1"/>
    </location>
</feature>
<evidence type="ECO:0000256" key="4">
    <source>
        <dbReference type="ARBA" id="ARBA00022827"/>
    </source>
</evidence>
<evidence type="ECO:0000256" key="5">
    <source>
        <dbReference type="PIRSR" id="PIRSR000137-2"/>
    </source>
</evidence>
<evidence type="ECO:0000256" key="3">
    <source>
        <dbReference type="ARBA" id="ARBA00022630"/>
    </source>
</evidence>
<dbReference type="EMBL" id="GBGD01000945">
    <property type="protein sequence ID" value="JAC87944.1"/>
    <property type="molecule type" value="mRNA"/>
</dbReference>
<dbReference type="AlphaFoldDB" id="A0A069DZB2"/>
<evidence type="ECO:0000256" key="2">
    <source>
        <dbReference type="ARBA" id="ARBA00010790"/>
    </source>
</evidence>
<dbReference type="InterPro" id="IPR012132">
    <property type="entry name" value="GMC_OxRdtase"/>
</dbReference>
<dbReference type="Gene3D" id="3.50.50.60">
    <property type="entry name" value="FAD/NAD(P)-binding domain"/>
    <property type="match status" value="1"/>
</dbReference>
<dbReference type="PANTHER" id="PTHR11552">
    <property type="entry name" value="GLUCOSE-METHANOL-CHOLINE GMC OXIDOREDUCTASE"/>
    <property type="match status" value="1"/>
</dbReference>
<dbReference type="InterPro" id="IPR036188">
    <property type="entry name" value="FAD/NAD-bd_sf"/>
</dbReference>
<comment type="cofactor">
    <cofactor evidence="1 5">
        <name>FAD</name>
        <dbReference type="ChEBI" id="CHEBI:57692"/>
    </cofactor>
</comment>
<accession>A0A069DZB2</accession>
<dbReference type="InterPro" id="IPR007867">
    <property type="entry name" value="GMC_OxRtase_C"/>
</dbReference>
<name>A0A069DZB2_9HEMI</name>
<dbReference type="Gene3D" id="3.30.560.10">
    <property type="entry name" value="Glucose Oxidase, domain 3"/>
    <property type="match status" value="1"/>
</dbReference>
<proteinExistence type="evidence at transcript level"/>